<dbReference type="NCBIfam" id="TIGR04131">
    <property type="entry name" value="Bac_Flav_CTERM"/>
    <property type="match status" value="1"/>
</dbReference>
<accession>A0ABZ2YVW8</accession>
<dbReference type="EMBL" id="CP149822">
    <property type="protein sequence ID" value="WZN43896.1"/>
    <property type="molecule type" value="Genomic_DNA"/>
</dbReference>
<dbReference type="RefSeq" id="WP_341838690.1">
    <property type="nucleotide sequence ID" value="NZ_CP149822.1"/>
</dbReference>
<proteinExistence type="predicted"/>
<dbReference type="InterPro" id="IPR025667">
    <property type="entry name" value="SprB_repeat"/>
</dbReference>
<reference evidence="2" key="1">
    <citation type="submission" date="2024-03" db="EMBL/GenBank/DDBJ databases">
        <title>Chitinophaga horti sp. nov., isolated from garden soil.</title>
        <authorList>
            <person name="Lee D.S."/>
            <person name="Han D.M."/>
            <person name="Baek J.H."/>
            <person name="Choi D.G."/>
            <person name="Jeon J.H."/>
            <person name="Jeon C.O."/>
        </authorList>
    </citation>
    <scope>NUCLEOTIDE SEQUENCE [LARGE SCALE GENOMIC DNA]</scope>
    <source>
        <strain evidence="2">GPA1</strain>
    </source>
</reference>
<name>A0ABZ2YVW8_9BACT</name>
<keyword evidence="2" id="KW-1185">Reference proteome</keyword>
<dbReference type="InterPro" id="IPR026341">
    <property type="entry name" value="T9SS_type_B"/>
</dbReference>
<sequence length="895" mass="94693">MLCPSLHAQTASFSVRDTVCVGSPVTITESSTGVSTWQWNFCSGNSFQPPTAVNHGNPAGFVQAPEHSVIVREGGQFFAFMTNAATQRLVRLDYGSSLANIPVLSTVSHLGAILAGNSSGIQAVEDASGKHLVIVSGDGVTPGKMVRIDFPNGWSDFPAATGVDWGNVGTLLDNCTDLAIVNDNGRNFGFILGKGGNALVMAEFGWDFSAAPAMTATGTPGSIVSPEGIKVFREGANWYAFVAAANGIHLLDFGTSLSNFPTATNLGNFSGMIDGARDIALYQDCEQTFVLVASYNNDAIVRLNFAGGVTGAVTAVTYGNLGGAVNHPSGISKIYRDGASIRAIVANGDPAGSSTSVLTMDGCATPVAPAFSGQTPPAFTIPAAGTYYINLVTDANTPSERFYCRRVVAVTAPALELGNNNIVICNGQPVLKGSITGPRLRYQWYTVGTGPRVYIPGADRSQLTITTTNTYGVEVFNGGCTVSDEILVAIADEINVTGNIQQIDCNHERGSAALTVTGGNSPYTFSLNSAPKVALGNFSDLNAGNYTVNIEDQYGCTGTYSFAIARDLLRTLTTSATGTNPTCFGGSNGAILAQVSLGTTPIQFALGTGPFGNGPSFNSLTAGTYKVYIRNAYCLDSQEVVLTQPTALLMPYDVYQDTCNRGNGWVRLSPQGGVSPYSVTWNGNVIARPEVDGLGVGMYTANVMDANGCQRSANIYVGNLSMSRMNILTPDTVVAIGDAFVIRADNAADYIWSPIDVGGIRCPTCPETVVRPVAPTQYIVRTLTGANCVSADTVRVMIDYSSMLEMPNAFSPNNDGMNDFFRPKSKAVMAFSMQVYNRSGNLVFTTNDHRRGWDGNVNGKPAPMGTYVYIIKFGFWQADGKMELFDKKGTFDLIR</sequence>
<protein>
    <submittedName>
        <fullName evidence="1">Gliding motility-associated C-terminal domain-containing protein</fullName>
    </submittedName>
</protein>
<evidence type="ECO:0000313" key="1">
    <source>
        <dbReference type="EMBL" id="WZN43896.1"/>
    </source>
</evidence>
<dbReference type="Pfam" id="PF13573">
    <property type="entry name" value="SprB"/>
    <property type="match status" value="2"/>
</dbReference>
<evidence type="ECO:0000313" key="2">
    <source>
        <dbReference type="Proteomes" id="UP001485459"/>
    </source>
</evidence>
<organism evidence="1 2">
    <name type="scientific">Chitinophaga pollutisoli</name>
    <dbReference type="NCBI Taxonomy" id="3133966"/>
    <lineage>
        <taxon>Bacteria</taxon>
        <taxon>Pseudomonadati</taxon>
        <taxon>Bacteroidota</taxon>
        <taxon>Chitinophagia</taxon>
        <taxon>Chitinophagales</taxon>
        <taxon>Chitinophagaceae</taxon>
        <taxon>Chitinophaga</taxon>
    </lineage>
</organism>
<gene>
    <name evidence="1" type="ORF">WJU16_23785</name>
</gene>
<dbReference type="Pfam" id="PF13585">
    <property type="entry name" value="CHU_C"/>
    <property type="match status" value="1"/>
</dbReference>
<dbReference type="Proteomes" id="UP001485459">
    <property type="component" value="Chromosome"/>
</dbReference>